<feature type="region of interest" description="Disordered" evidence="3">
    <location>
        <begin position="392"/>
        <end position="599"/>
    </location>
</feature>
<dbReference type="KEGG" id="pbn:PADG_07591"/>
<dbReference type="VEuPathDB" id="FungiDB:PADG_07591"/>
<dbReference type="OrthoDB" id="19092at2759"/>
<dbReference type="SUPFAM" id="SSF50044">
    <property type="entry name" value="SH3-domain"/>
    <property type="match status" value="1"/>
</dbReference>
<gene>
    <name evidence="5" type="ORF">PADG_07591</name>
</gene>
<dbReference type="Pfam" id="PF00018">
    <property type="entry name" value="SH3_1"/>
    <property type="match status" value="1"/>
</dbReference>
<dbReference type="HOGENOM" id="CLU_024803_1_0_1"/>
<reference evidence="5 6" key="1">
    <citation type="journal article" date="2011" name="PLoS Genet.">
        <title>Comparative genomic analysis of human fungal pathogens causing paracoccidioidomycosis.</title>
        <authorList>
            <person name="Desjardins C.A."/>
            <person name="Champion M.D."/>
            <person name="Holder J.W."/>
            <person name="Muszewska A."/>
            <person name="Goldberg J."/>
            <person name="Bailao A.M."/>
            <person name="Brigido M.M."/>
            <person name="Ferreira M.E."/>
            <person name="Garcia A.M."/>
            <person name="Grynberg M."/>
            <person name="Gujja S."/>
            <person name="Heiman D.I."/>
            <person name="Henn M.R."/>
            <person name="Kodira C.D."/>
            <person name="Leon-Narvaez H."/>
            <person name="Longo L.V."/>
            <person name="Ma L.J."/>
            <person name="Malavazi I."/>
            <person name="Matsuo A.L."/>
            <person name="Morais F.V."/>
            <person name="Pereira M."/>
            <person name="Rodriguez-Brito S."/>
            <person name="Sakthikumar S."/>
            <person name="Salem-Izacc S.M."/>
            <person name="Sykes S.M."/>
            <person name="Teixeira M.M."/>
            <person name="Vallejo M.C."/>
            <person name="Walter M.E."/>
            <person name="Yandava C."/>
            <person name="Young S."/>
            <person name="Zeng Q."/>
            <person name="Zucker J."/>
            <person name="Felipe M.S."/>
            <person name="Goldman G.H."/>
            <person name="Haas B.J."/>
            <person name="McEwen J.G."/>
            <person name="Nino-Vega G."/>
            <person name="Puccia R."/>
            <person name="San-Blas G."/>
            <person name="Soares C.M."/>
            <person name="Birren B.W."/>
            <person name="Cuomo C.A."/>
        </authorList>
    </citation>
    <scope>NUCLEOTIDE SEQUENCE [LARGE SCALE GENOMIC DNA]</scope>
    <source>
        <strain evidence="5 6">Pb18</strain>
    </source>
</reference>
<feature type="compositionally biased region" description="Polar residues" evidence="3">
    <location>
        <begin position="512"/>
        <end position="521"/>
    </location>
</feature>
<feature type="compositionally biased region" description="Low complexity" evidence="3">
    <location>
        <begin position="19"/>
        <end position="36"/>
    </location>
</feature>
<feature type="compositionally biased region" description="Gly residues" evidence="3">
    <location>
        <begin position="547"/>
        <end position="560"/>
    </location>
</feature>
<dbReference type="EMBL" id="KN275968">
    <property type="protein sequence ID" value="EEH42771.1"/>
    <property type="molecule type" value="Genomic_DNA"/>
</dbReference>
<feature type="region of interest" description="Disordered" evidence="3">
    <location>
        <begin position="275"/>
        <end position="299"/>
    </location>
</feature>
<dbReference type="GeneID" id="22586059"/>
<feature type="domain" description="SH3" evidence="4">
    <location>
        <begin position="319"/>
        <end position="380"/>
    </location>
</feature>
<evidence type="ECO:0000259" key="4">
    <source>
        <dbReference type="PROSITE" id="PS50002"/>
    </source>
</evidence>
<dbReference type="PROSITE" id="PS50002">
    <property type="entry name" value="SH3"/>
    <property type="match status" value="1"/>
</dbReference>
<evidence type="ECO:0000256" key="2">
    <source>
        <dbReference type="PROSITE-ProRule" id="PRU00192"/>
    </source>
</evidence>
<feature type="compositionally biased region" description="Polar residues" evidence="3">
    <location>
        <begin position="37"/>
        <end position="67"/>
    </location>
</feature>
<evidence type="ECO:0000313" key="5">
    <source>
        <dbReference type="EMBL" id="EEH42771.1"/>
    </source>
</evidence>
<dbReference type="RefSeq" id="XP_010763066.1">
    <property type="nucleotide sequence ID" value="XM_010764764.1"/>
</dbReference>
<dbReference type="eggNOG" id="ENOG502RZ32">
    <property type="taxonomic scope" value="Eukaryota"/>
</dbReference>
<proteinExistence type="predicted"/>
<feature type="compositionally biased region" description="Polar residues" evidence="3">
    <location>
        <begin position="475"/>
        <end position="487"/>
    </location>
</feature>
<feature type="compositionally biased region" description="Low complexity" evidence="3">
    <location>
        <begin position="427"/>
        <end position="470"/>
    </location>
</feature>
<accession>C1GK05</accession>
<dbReference type="OMA" id="RSPGIAN"/>
<evidence type="ECO:0000313" key="6">
    <source>
        <dbReference type="Proteomes" id="UP000001628"/>
    </source>
</evidence>
<organism evidence="5 6">
    <name type="scientific">Paracoccidioides brasiliensis (strain Pb18)</name>
    <dbReference type="NCBI Taxonomy" id="502780"/>
    <lineage>
        <taxon>Eukaryota</taxon>
        <taxon>Fungi</taxon>
        <taxon>Dikarya</taxon>
        <taxon>Ascomycota</taxon>
        <taxon>Pezizomycotina</taxon>
        <taxon>Eurotiomycetes</taxon>
        <taxon>Eurotiomycetidae</taxon>
        <taxon>Onygenales</taxon>
        <taxon>Ajellomycetaceae</taxon>
        <taxon>Paracoccidioides</taxon>
    </lineage>
</organism>
<feature type="compositionally biased region" description="Polar residues" evidence="3">
    <location>
        <begin position="404"/>
        <end position="415"/>
    </location>
</feature>
<sequence>MSTTIPPPASSPSEVNKFSSIPTISPIPSLTTSPASRRSNIQRPSSFAKNRLSTYSSTSPTSQNCSRPASHAFPIFHSSLPYALVRDFAYPPIHPLHYGSPSIESGISSPVSEARRLSDPAGPSWDGARSHWPSTSWNPDTMYSNQQLPAMTFGDGPPYSEDEDLHSPVVTTTRHRKHKSAYAGSEYHRGRSPAANNGDSSYSAQGDERGILVGVNGDGSTTYYVKDHDAVEDGPGGEYVIYPARDSVGGPSYLSPNSHRQLGRRRDSHFAASFQGRQTLEPDMELQSDDDISEDDEAWRDSSRYSRDYQFTIVSPDEEMHGKAVALFDFDREHENELPLKEGQVILVSYRHGQGWLVAEDPKTGESGLVPEEFVRLVRDIEGGLNGLNGALSGSLTVGGETPSPDSESTPTQCENHNELPARDTSSDQSAQQQQSNGNTPNDTDENTNTHPPTTTTNNNNNNNNNNSNHHQFKCTASPSNINTKGKPQQDGENNRNGNHKDHTREKKQNPAILSTFSTSSRDLDPYPLAGHQHRKSTPPQIEHYDGGGIGNGTGTGTGAGNLSLMPSGIWESSVCPNSLPNNKQRTRSGEGKAGEVTK</sequence>
<dbReference type="InterPro" id="IPR036028">
    <property type="entry name" value="SH3-like_dom_sf"/>
</dbReference>
<name>C1GK05_PARBD</name>
<dbReference type="AlphaFoldDB" id="C1GK05"/>
<feature type="compositionally biased region" description="Pro residues" evidence="3">
    <location>
        <begin position="1"/>
        <end position="10"/>
    </location>
</feature>
<evidence type="ECO:0000256" key="3">
    <source>
        <dbReference type="SAM" id="MobiDB-lite"/>
    </source>
</evidence>
<feature type="compositionally biased region" description="Basic and acidic residues" evidence="3">
    <location>
        <begin position="416"/>
        <end position="426"/>
    </location>
</feature>
<dbReference type="InParanoid" id="C1GK05"/>
<feature type="compositionally biased region" description="Polar residues" evidence="3">
    <location>
        <begin position="194"/>
        <end position="204"/>
    </location>
</feature>
<dbReference type="Proteomes" id="UP000001628">
    <property type="component" value="Unassembled WGS sequence"/>
</dbReference>
<feature type="compositionally biased region" description="Basic and acidic residues" evidence="3">
    <location>
        <begin position="488"/>
        <end position="509"/>
    </location>
</feature>
<dbReference type="InterPro" id="IPR001452">
    <property type="entry name" value="SH3_domain"/>
</dbReference>
<feature type="compositionally biased region" description="Polar residues" evidence="3">
    <location>
        <begin position="575"/>
        <end position="584"/>
    </location>
</feature>
<feature type="region of interest" description="Disordered" evidence="3">
    <location>
        <begin position="1"/>
        <end position="68"/>
    </location>
</feature>
<feature type="region of interest" description="Disordered" evidence="3">
    <location>
        <begin position="105"/>
        <end position="130"/>
    </location>
</feature>
<keyword evidence="1 2" id="KW-0728">SH3 domain</keyword>
<evidence type="ECO:0000256" key="1">
    <source>
        <dbReference type="ARBA" id="ARBA00022443"/>
    </source>
</evidence>
<keyword evidence="6" id="KW-1185">Reference proteome</keyword>
<dbReference type="SMART" id="SM00326">
    <property type="entry name" value="SH3"/>
    <property type="match status" value="1"/>
</dbReference>
<feature type="region of interest" description="Disordered" evidence="3">
    <location>
        <begin position="171"/>
        <end position="205"/>
    </location>
</feature>
<feature type="compositionally biased region" description="Basic and acidic residues" evidence="3">
    <location>
        <begin position="588"/>
        <end position="599"/>
    </location>
</feature>
<dbReference type="Gene3D" id="2.30.30.40">
    <property type="entry name" value="SH3 Domains"/>
    <property type="match status" value="1"/>
</dbReference>
<protein>
    <recommendedName>
        <fullName evidence="4">SH3 domain-containing protein</fullName>
    </recommendedName>
</protein>
<feature type="compositionally biased region" description="Acidic residues" evidence="3">
    <location>
        <begin position="282"/>
        <end position="298"/>
    </location>
</feature>